<evidence type="ECO:0000313" key="3">
    <source>
        <dbReference type="Proteomes" id="UP000245591"/>
    </source>
</evidence>
<dbReference type="AlphaFoldDB" id="A0A2U1J541"/>
<name>A0A2U1J541_SMIAN</name>
<evidence type="ECO:0000313" key="2">
    <source>
        <dbReference type="EMBL" id="PWA02091.1"/>
    </source>
</evidence>
<dbReference type="Proteomes" id="UP000245591">
    <property type="component" value="Unassembled WGS sequence"/>
</dbReference>
<keyword evidence="3" id="KW-1185">Reference proteome</keyword>
<dbReference type="EMBL" id="MBFU01000353">
    <property type="protein sequence ID" value="PWA00206.1"/>
    <property type="molecule type" value="Genomic_DNA"/>
</dbReference>
<dbReference type="EMBL" id="MBFU01000107">
    <property type="protein sequence ID" value="PWA02091.1"/>
    <property type="molecule type" value="Genomic_DNA"/>
</dbReference>
<proteinExistence type="predicted"/>
<organism evidence="1 3">
    <name type="scientific">Smittium angustum</name>
    <dbReference type="NCBI Taxonomy" id="133377"/>
    <lineage>
        <taxon>Eukaryota</taxon>
        <taxon>Fungi</taxon>
        <taxon>Fungi incertae sedis</taxon>
        <taxon>Zoopagomycota</taxon>
        <taxon>Kickxellomycotina</taxon>
        <taxon>Harpellomycetes</taxon>
        <taxon>Harpellales</taxon>
        <taxon>Legeriomycetaceae</taxon>
        <taxon>Smittium</taxon>
    </lineage>
</organism>
<protein>
    <submittedName>
        <fullName evidence="1">Uncharacterized protein</fullName>
    </submittedName>
</protein>
<accession>A0A2U1J541</accession>
<gene>
    <name evidence="2" type="ORF">BB558_001775</name>
    <name evidence="1" type="ORF">BB558_003753</name>
</gene>
<comment type="caution">
    <text evidence="1">The sequence shown here is derived from an EMBL/GenBank/DDBJ whole genome shotgun (WGS) entry which is preliminary data.</text>
</comment>
<reference evidence="1 3" key="1">
    <citation type="journal article" date="2018" name="MBio">
        <title>Comparative Genomics Reveals the Core Gene Toolbox for the Fungus-Insect Symbiosis.</title>
        <authorList>
            <person name="Wang Y."/>
            <person name="Stata M."/>
            <person name="Wang W."/>
            <person name="Stajich J.E."/>
            <person name="White M.M."/>
            <person name="Moncalvo J.M."/>
        </authorList>
    </citation>
    <scope>NUCLEOTIDE SEQUENCE [LARGE SCALE GENOMIC DNA]</scope>
    <source>
        <strain evidence="1 3">AUS-126-30</strain>
    </source>
</reference>
<evidence type="ECO:0000313" key="1">
    <source>
        <dbReference type="EMBL" id="PWA00206.1"/>
    </source>
</evidence>
<sequence length="52" mass="5849">MKIEIRNLSGKSTKILIQDDKLEEKYPDTGDNTSLGIQIPSSTIKKIESKKD</sequence>